<dbReference type="PROSITE" id="PS50217">
    <property type="entry name" value="BZIP"/>
    <property type="match status" value="1"/>
</dbReference>
<evidence type="ECO:0000313" key="7">
    <source>
        <dbReference type="EMBL" id="QIX01904.1"/>
    </source>
</evidence>
<feature type="compositionally biased region" description="Polar residues" evidence="5">
    <location>
        <begin position="64"/>
        <end position="84"/>
    </location>
</feature>
<dbReference type="GO" id="GO:0000976">
    <property type="term" value="F:transcription cis-regulatory region binding"/>
    <property type="evidence" value="ECO:0007669"/>
    <property type="project" value="InterPro"/>
</dbReference>
<feature type="region of interest" description="Disordered" evidence="5">
    <location>
        <begin position="59"/>
        <end position="86"/>
    </location>
</feature>
<reference evidence="7 8" key="1">
    <citation type="journal article" date="2016" name="Sci. Rep.">
        <title>Peltaster fructicola genome reveals evolution from an invasive phytopathogen to an ectophytic parasite.</title>
        <authorList>
            <person name="Xu C."/>
            <person name="Chen H."/>
            <person name="Gleason M.L."/>
            <person name="Xu J.R."/>
            <person name="Liu H."/>
            <person name="Zhang R."/>
            <person name="Sun G."/>
        </authorList>
    </citation>
    <scope>NUCLEOTIDE SEQUENCE [LARGE SCALE GENOMIC DNA]</scope>
    <source>
        <strain evidence="7 8">LNHT1506</strain>
    </source>
</reference>
<evidence type="ECO:0000256" key="2">
    <source>
        <dbReference type="ARBA" id="ARBA00004496"/>
    </source>
</evidence>
<dbReference type="EMBL" id="CP051143">
    <property type="protein sequence ID" value="QIX01904.1"/>
    <property type="molecule type" value="Genomic_DNA"/>
</dbReference>
<dbReference type="OrthoDB" id="5380163at2759"/>
<evidence type="ECO:0000256" key="4">
    <source>
        <dbReference type="ARBA" id="ARBA00038132"/>
    </source>
</evidence>
<comment type="similarity">
    <text evidence="4">Belongs to the bZIP family. YAP subfamily.</text>
</comment>
<evidence type="ECO:0000313" key="8">
    <source>
        <dbReference type="Proteomes" id="UP000503462"/>
    </source>
</evidence>
<dbReference type="InterPro" id="IPR023167">
    <property type="entry name" value="Yap1_redox_dom_sf"/>
</dbReference>
<feature type="compositionally biased region" description="Basic and acidic residues" evidence="5">
    <location>
        <begin position="186"/>
        <end position="213"/>
    </location>
</feature>
<dbReference type="Pfam" id="PF08601">
    <property type="entry name" value="PAP1"/>
    <property type="match status" value="2"/>
</dbReference>
<organism evidence="7 8">
    <name type="scientific">Peltaster fructicola</name>
    <dbReference type="NCBI Taxonomy" id="286661"/>
    <lineage>
        <taxon>Eukaryota</taxon>
        <taxon>Fungi</taxon>
        <taxon>Dikarya</taxon>
        <taxon>Ascomycota</taxon>
        <taxon>Pezizomycotina</taxon>
        <taxon>Dothideomycetes</taxon>
        <taxon>Dothideomycetes incertae sedis</taxon>
        <taxon>Peltaster</taxon>
    </lineage>
</organism>
<dbReference type="SMART" id="SM00338">
    <property type="entry name" value="BRLZ"/>
    <property type="match status" value="1"/>
</dbReference>
<dbReference type="SUPFAM" id="SSF111430">
    <property type="entry name" value="YAP1 redox domain"/>
    <property type="match status" value="1"/>
</dbReference>
<dbReference type="CDD" id="cd14688">
    <property type="entry name" value="bZIP_YAP"/>
    <property type="match status" value="1"/>
</dbReference>
<feature type="compositionally biased region" description="Polar residues" evidence="5">
    <location>
        <begin position="288"/>
        <end position="328"/>
    </location>
</feature>
<feature type="compositionally biased region" description="Polar residues" evidence="5">
    <location>
        <begin position="428"/>
        <end position="438"/>
    </location>
</feature>
<feature type="domain" description="BZIP" evidence="6">
    <location>
        <begin position="170"/>
        <end position="233"/>
    </location>
</feature>
<feature type="region of interest" description="Disordered" evidence="5">
    <location>
        <begin position="412"/>
        <end position="449"/>
    </location>
</feature>
<dbReference type="GO" id="GO:0034599">
    <property type="term" value="P:cellular response to oxidative stress"/>
    <property type="evidence" value="ECO:0007669"/>
    <property type="project" value="UniProtKB-ARBA"/>
</dbReference>
<dbReference type="PROSITE" id="PS00036">
    <property type="entry name" value="BZIP_BASIC"/>
    <property type="match status" value="1"/>
</dbReference>
<dbReference type="InterPro" id="IPR050936">
    <property type="entry name" value="AP-1-like"/>
</dbReference>
<dbReference type="SUPFAM" id="SSF57959">
    <property type="entry name" value="Leucine zipper domain"/>
    <property type="match status" value="1"/>
</dbReference>
<keyword evidence="3" id="KW-0539">Nucleus</keyword>
<feature type="region of interest" description="Disordered" evidence="5">
    <location>
        <begin position="113"/>
        <end position="213"/>
    </location>
</feature>
<dbReference type="InterPro" id="IPR046347">
    <property type="entry name" value="bZIP_sf"/>
</dbReference>
<evidence type="ECO:0000256" key="5">
    <source>
        <dbReference type="SAM" id="MobiDB-lite"/>
    </source>
</evidence>
<accession>A0A6H0Y4G3</accession>
<dbReference type="Pfam" id="PF00170">
    <property type="entry name" value="bZIP_1"/>
    <property type="match status" value="1"/>
</dbReference>
<dbReference type="Proteomes" id="UP000503462">
    <property type="component" value="Chromosome 5"/>
</dbReference>
<dbReference type="GO" id="GO:0090575">
    <property type="term" value="C:RNA polymerase II transcription regulator complex"/>
    <property type="evidence" value="ECO:0007669"/>
    <property type="project" value="TreeGrafter"/>
</dbReference>
<protein>
    <recommendedName>
        <fullName evidence="6">BZIP domain-containing protein</fullName>
    </recommendedName>
</protein>
<comment type="subcellular location">
    <subcellularLocation>
        <location evidence="2">Cytoplasm</location>
    </subcellularLocation>
    <subcellularLocation>
        <location evidence="1">Nucleus</location>
    </subcellularLocation>
</comment>
<feature type="region of interest" description="Disordered" evidence="5">
    <location>
        <begin position="288"/>
        <end position="337"/>
    </location>
</feature>
<keyword evidence="8" id="KW-1185">Reference proteome</keyword>
<dbReference type="AlphaFoldDB" id="A0A6H0Y4G3"/>
<dbReference type="InterPro" id="IPR013910">
    <property type="entry name" value="TF_PAP1"/>
</dbReference>
<evidence type="ECO:0000256" key="3">
    <source>
        <dbReference type="ARBA" id="ARBA00023242"/>
    </source>
</evidence>
<dbReference type="GO" id="GO:0005737">
    <property type="term" value="C:cytoplasm"/>
    <property type="evidence" value="ECO:0007669"/>
    <property type="project" value="UniProtKB-SubCell"/>
</dbReference>
<dbReference type="FunFam" id="1.20.5.170:FF:000067">
    <property type="entry name" value="BZIP transcription factor"/>
    <property type="match status" value="1"/>
</dbReference>
<dbReference type="Gene3D" id="1.10.238.100">
    <property type="entry name" value="YAP1 redox domain. Chain B"/>
    <property type="match status" value="1"/>
</dbReference>
<dbReference type="InterPro" id="IPR004827">
    <property type="entry name" value="bZIP"/>
</dbReference>
<evidence type="ECO:0000256" key="1">
    <source>
        <dbReference type="ARBA" id="ARBA00004123"/>
    </source>
</evidence>
<feature type="compositionally biased region" description="Basic and acidic residues" evidence="5">
    <location>
        <begin position="147"/>
        <end position="160"/>
    </location>
</feature>
<dbReference type="PANTHER" id="PTHR40621:SF6">
    <property type="entry name" value="AP-1-LIKE TRANSCRIPTION FACTOR YAP1-RELATED"/>
    <property type="match status" value="1"/>
</dbReference>
<dbReference type="PANTHER" id="PTHR40621">
    <property type="entry name" value="TRANSCRIPTION FACTOR KAPC-RELATED"/>
    <property type="match status" value="1"/>
</dbReference>
<dbReference type="GO" id="GO:0001228">
    <property type="term" value="F:DNA-binding transcription activator activity, RNA polymerase II-specific"/>
    <property type="evidence" value="ECO:0007669"/>
    <property type="project" value="TreeGrafter"/>
</dbReference>
<gene>
    <name evidence="7" type="ORF">AMS68_007421</name>
</gene>
<name>A0A6H0Y4G3_9PEZI</name>
<proteinExistence type="inferred from homology"/>
<dbReference type="Gene3D" id="1.20.5.170">
    <property type="match status" value="1"/>
</dbReference>
<evidence type="ECO:0000259" key="6">
    <source>
        <dbReference type="PROSITE" id="PS50217"/>
    </source>
</evidence>
<feature type="compositionally biased region" description="Low complexity" evidence="5">
    <location>
        <begin position="413"/>
        <end position="427"/>
    </location>
</feature>
<sequence length="673" mass="73096">MHILTRRLATALLKNKQRGVNTTNLQQQATSANLTTQQEIAPYLDQTQQNLLLAALNTQHPRDQASSNQLKRNVNNNTSHNIQPLTADAMDTLSTEFTPDMLDFDDNFDFDNADLGGQMIGSLPDNDDEPEQHEKRKNLDDEDVETGDAKRQETGAEKGAKKPGRKPLTSEPTTKRKAQNRAAQRAFRERKEAHLKDLETKVSELTKSSEADKHENGLLRAQVDRLQVELREYRKRLSLNGSSVKRSPTLPATQSRNQMGFQFEFPKFGSLPAAQILAGNTITPPLSAHSPVSTNLNSQGQLSRHNSEGRSLSPTATNQLSQASSRMSSVDPAGLLPYSTSDNMHGFASTLPQMGKSNNDPFGDLFSPSILKSVNAGAGNSYFANDSTNSVSNGGDSTAGIPDNRVFRFNSTSVGSDSASPSMSSLSQGHTANSSCGTSPEPVNDSPATKLKTMESTNENAQFSFTDLPNQSLTNDINFANLDNFNVPQIDTFDPVLFGDYRDTNDNIVGGGDFTGGFFNDSFDGSTLDFGSPSNLFGILSPAAPQVSNATTPSRNLISECDKVRDGGDDDYGLPGTKKTTKPEQSNLVSCTKIWSQLQSNPDFQDGKFDLDGLCSELRTKARCSESGLMVDSNHVEAALKKMTQKEGKPGGGLMFEQDSWDNVLKKLKAGKQ</sequence>